<protein>
    <submittedName>
        <fullName evidence="1">Uncharacterized protein</fullName>
    </submittedName>
</protein>
<reference evidence="2" key="2">
    <citation type="journal article" date="2021" name="Sci. Data">
        <title>Chromosome-scale genome sequencing, assembly and annotation of six genomes from subfamily Leishmaniinae.</title>
        <authorList>
            <person name="Almutairi H."/>
            <person name="Urbaniak M.D."/>
            <person name="Bates M.D."/>
            <person name="Jariyapan N."/>
            <person name="Kwakye-Nuako G."/>
            <person name="Thomaz Soccol V."/>
            <person name="Al-Salem W.S."/>
            <person name="Dillon R.J."/>
            <person name="Bates P.A."/>
            <person name="Gatherer D."/>
        </authorList>
    </citation>
    <scope>NUCLEOTIDE SEQUENCE [LARGE SCALE GENOMIC DNA]</scope>
</reference>
<dbReference type="KEGG" id="loi:92362839"/>
<name>A0A836GXF5_9TRYP</name>
<dbReference type="AlphaFoldDB" id="A0A836GXF5"/>
<accession>A0A836GXF5</accession>
<dbReference type="EMBL" id="JAFHLR010000017">
    <property type="protein sequence ID" value="KAG5481919.1"/>
    <property type="molecule type" value="Genomic_DNA"/>
</dbReference>
<gene>
    <name evidence="1" type="ORF">LSCM4_06998</name>
</gene>
<keyword evidence="2" id="KW-1185">Reference proteome</keyword>
<dbReference type="RefSeq" id="XP_067064279.1">
    <property type="nucleotide sequence ID" value="XM_067208905.1"/>
</dbReference>
<dbReference type="GeneID" id="92362839"/>
<comment type="caution">
    <text evidence="1">The sequence shown here is derived from an EMBL/GenBank/DDBJ whole genome shotgun (WGS) entry which is preliminary data.</text>
</comment>
<reference evidence="2" key="1">
    <citation type="journal article" date="2021" name="Microbiol. Resour. Announc.">
        <title>LGAAP: Leishmaniinae Genome Assembly and Annotation Pipeline.</title>
        <authorList>
            <person name="Almutairi H."/>
            <person name="Urbaniak M.D."/>
            <person name="Bates M.D."/>
            <person name="Jariyapan N."/>
            <person name="Kwakye-Nuako G."/>
            <person name="Thomaz-Soccol V."/>
            <person name="Al-Salem W.S."/>
            <person name="Dillon R.J."/>
            <person name="Bates P.A."/>
            <person name="Gatherer D."/>
        </authorList>
    </citation>
    <scope>NUCLEOTIDE SEQUENCE [LARGE SCALE GENOMIC DNA]</scope>
</reference>
<dbReference type="Proteomes" id="UP000674143">
    <property type="component" value="Unassembled WGS sequence"/>
</dbReference>
<proteinExistence type="predicted"/>
<evidence type="ECO:0000313" key="2">
    <source>
        <dbReference type="Proteomes" id="UP000674143"/>
    </source>
</evidence>
<organism evidence="1 2">
    <name type="scientific">Leishmania orientalis</name>
    <dbReference type="NCBI Taxonomy" id="2249476"/>
    <lineage>
        <taxon>Eukaryota</taxon>
        <taxon>Discoba</taxon>
        <taxon>Euglenozoa</taxon>
        <taxon>Kinetoplastea</taxon>
        <taxon>Metakinetoplastina</taxon>
        <taxon>Trypanosomatida</taxon>
        <taxon>Trypanosomatidae</taxon>
        <taxon>Leishmaniinae</taxon>
        <taxon>Leishmania</taxon>
    </lineage>
</organism>
<sequence>MVEKASEKNGEMSRCKSTMRTVTVVLQGLHFLFMDTGPSYTVLNPGYATGPLDAKNIYYSVCDTTHGSGKSRFARDDEVI</sequence>
<evidence type="ECO:0000313" key="1">
    <source>
        <dbReference type="EMBL" id="KAG5481919.1"/>
    </source>
</evidence>